<dbReference type="GO" id="GO:0071949">
    <property type="term" value="F:FAD binding"/>
    <property type="evidence" value="ECO:0007669"/>
    <property type="project" value="InterPro"/>
</dbReference>
<comment type="caution">
    <text evidence="7">The sequence shown here is derived from an EMBL/GenBank/DDBJ whole genome shotgun (WGS) entry which is preliminary data.</text>
</comment>
<reference evidence="7 8" key="1">
    <citation type="journal article" date="2023" name="PLoS ONE">
        <title>Cytospora paraplurivora sp. nov. isolated from orchards with fruit tree decline syndrome in Ontario, Canada.</title>
        <authorList>
            <person name="Ilyukhin E."/>
            <person name="Nguyen H.D.T."/>
            <person name="Castle A.J."/>
            <person name="Ellouze W."/>
        </authorList>
    </citation>
    <scope>NUCLEOTIDE SEQUENCE [LARGE SCALE GENOMIC DNA]</scope>
    <source>
        <strain evidence="7 8">FDS-564</strain>
    </source>
</reference>
<evidence type="ECO:0000256" key="2">
    <source>
        <dbReference type="ARBA" id="ARBA00022630"/>
    </source>
</evidence>
<dbReference type="PRINTS" id="PR00420">
    <property type="entry name" value="RNGMNOXGNASE"/>
</dbReference>
<feature type="domain" description="FAD-binding" evidence="6">
    <location>
        <begin position="42"/>
        <end position="159"/>
    </location>
</feature>
<evidence type="ECO:0000256" key="5">
    <source>
        <dbReference type="ARBA" id="ARBA00023033"/>
    </source>
</evidence>
<evidence type="ECO:0000256" key="1">
    <source>
        <dbReference type="ARBA" id="ARBA00007992"/>
    </source>
</evidence>
<gene>
    <name evidence="7" type="ORF">SLS53_000781</name>
</gene>
<dbReference type="SUPFAM" id="SSF51905">
    <property type="entry name" value="FAD/NAD(P)-binding domain"/>
    <property type="match status" value="1"/>
</dbReference>
<evidence type="ECO:0000256" key="4">
    <source>
        <dbReference type="ARBA" id="ARBA00023002"/>
    </source>
</evidence>
<dbReference type="Proteomes" id="UP001320245">
    <property type="component" value="Unassembled WGS sequence"/>
</dbReference>
<dbReference type="Pfam" id="PF01494">
    <property type="entry name" value="FAD_binding_3"/>
    <property type="match status" value="1"/>
</dbReference>
<keyword evidence="8" id="KW-1185">Reference proteome</keyword>
<evidence type="ECO:0000313" key="7">
    <source>
        <dbReference type="EMBL" id="KAK7748757.1"/>
    </source>
</evidence>
<dbReference type="EMBL" id="JAJSPL020000002">
    <property type="protein sequence ID" value="KAK7748757.1"/>
    <property type="molecule type" value="Genomic_DNA"/>
</dbReference>
<organism evidence="7 8">
    <name type="scientific">Cytospora paraplurivora</name>
    <dbReference type="NCBI Taxonomy" id="2898453"/>
    <lineage>
        <taxon>Eukaryota</taxon>
        <taxon>Fungi</taxon>
        <taxon>Dikarya</taxon>
        <taxon>Ascomycota</taxon>
        <taxon>Pezizomycotina</taxon>
        <taxon>Sordariomycetes</taxon>
        <taxon>Sordariomycetidae</taxon>
        <taxon>Diaporthales</taxon>
        <taxon>Cytosporaceae</taxon>
        <taxon>Cytospora</taxon>
    </lineage>
</organism>
<dbReference type="AlphaFoldDB" id="A0AAN9YNB0"/>
<name>A0AAN9YNB0_9PEZI</name>
<dbReference type="InterPro" id="IPR036188">
    <property type="entry name" value="FAD/NAD-bd_sf"/>
</dbReference>
<keyword evidence="2" id="KW-0285">Flavoprotein</keyword>
<protein>
    <recommendedName>
        <fullName evidence="6">FAD-binding domain-containing protein</fullName>
    </recommendedName>
</protein>
<dbReference type="InterPro" id="IPR050493">
    <property type="entry name" value="FAD-dep_Monooxygenase_BioMet"/>
</dbReference>
<dbReference type="Gene3D" id="3.50.50.60">
    <property type="entry name" value="FAD/NAD(P)-binding domain"/>
    <property type="match status" value="1"/>
</dbReference>
<keyword evidence="3" id="KW-0274">FAD</keyword>
<proteinExistence type="inferred from homology"/>
<accession>A0AAN9YNB0</accession>
<evidence type="ECO:0000259" key="6">
    <source>
        <dbReference type="Pfam" id="PF01494"/>
    </source>
</evidence>
<sequence>MVRSKAVLTPAIILKDYASGKTLHTQDLLESAARYGAPLLTVHRAHLRQALYDEAIALGADVRFGVSVEANNSDIEKGTLTISGEGCPCETFHADLFVGADGANSVIREALTGRKSEAIPHGKVVHRIVVDESLIRERPSLHYLVEKPNVIVWLGPNSQAVTYSMAGVFNIAFTRPWSLDPADAFFGPREVDLEAFQAQLAAEAWDPQLRELISLGRDCLRWMFFEPKIDDEETPWVDTNAKFCIVGDAAHQTLPYLQVKDCLDVYQRLRKERTGHASKEFPVCVRASLKNGEIWQLPNGPLKEERDRVFLHETPSAGFPNLLADPFFQNWLWGFDAPKAANEAWELYAQQPLVADRAEATYPSA</sequence>
<comment type="similarity">
    <text evidence="1">Belongs to the paxM FAD-dependent monooxygenase family.</text>
</comment>
<keyword evidence="5" id="KW-0503">Monooxygenase</keyword>
<dbReference type="GO" id="GO:0004497">
    <property type="term" value="F:monooxygenase activity"/>
    <property type="evidence" value="ECO:0007669"/>
    <property type="project" value="UniProtKB-KW"/>
</dbReference>
<keyword evidence="4" id="KW-0560">Oxidoreductase</keyword>
<dbReference type="InterPro" id="IPR002938">
    <property type="entry name" value="FAD-bd"/>
</dbReference>
<dbReference type="PANTHER" id="PTHR13789">
    <property type="entry name" value="MONOOXYGENASE"/>
    <property type="match status" value="1"/>
</dbReference>
<dbReference type="PANTHER" id="PTHR13789:SF147">
    <property type="entry name" value="PUTATIVE (AFU_ORTHOLOGUE AFUA_2G01950)-RELATED"/>
    <property type="match status" value="1"/>
</dbReference>
<evidence type="ECO:0000313" key="8">
    <source>
        <dbReference type="Proteomes" id="UP001320245"/>
    </source>
</evidence>
<evidence type="ECO:0000256" key="3">
    <source>
        <dbReference type="ARBA" id="ARBA00022827"/>
    </source>
</evidence>